<sequence>MHSASLTPRHQSHASGLLSKLGALCLLGLTGVSAMAADLPAYRSLFVDLSTRPDARSLAAFDLCVLNPQAEVEMEPGHALGNHYYALLDVAHFSTGSKAAMLSASRKMGSKPVDGKAQLRSIDLSDEHWVAWAIETMADPAAQKGFDGFVISLGEEPSTPVARAAVLSLATALRQRYHDKPLLLDLRMGHGIEAVPVAKGFLALGVFTREGKDGAMEWVPLAETQRVLRSIRTVQMQGMRVFGVDYAAADDRSACREAAQRLTSAGVLPFITTPALSGVNLGPLEESSRRVLVLHGWDEKHVGQKPTPASGTTTARVLGQSLEWLGCELRYRTASGTDFLPEDHDFTAVILDPGLILSAEQQRTLASWLPSLQARKIPLLLTSMPWNDSAALHMAMQHLGMGGSTKPAPRLTKTQVVAMDSSLLGTNGRVSPRSLGFLDFTAPAEAHVVLAQSGLDAMGAEHRFDQAFLATWGGAWIEPAASAAPTQFNLPAFLARWMEAAQSGPVPDTTTREGRRVFYSHIDGTGFSTPSTLPGLPLCSEVLRDQVLSRYLLPVTVSVCEAELRAWLPGQPATEAARLEHVARSLFEMPQIQAASNSLSRPATWTAGADISSQLNERANTARHDLPREIAGSMSYIHRRLLPTGKSVSLMLWPAKATPSSEAVEYCRSMGIENLQAGAGATVSPDVTARLEPAALRFSFADARTEAGVAALGRAFDTCASEPLHAMTAATYAASVRDARHTRVLSAGADRWIILNGGQCRTLRMPATAGVPDMARCQGVSGYNLHAGQLYIHTMGRQRTDLVLTRSVPVQHLRLAECSAQVEFLELNSRRATFQVCDLRPVEIVLAGFEPRGQCAYLENGRPYTAHADAQGIVRLDLTCRATVSLQSLPPAANAAMR</sequence>
<dbReference type="RefSeq" id="WP_184344557.1">
    <property type="nucleotide sequence ID" value="NZ_JACHIG010000020.1"/>
</dbReference>
<dbReference type="SUPFAM" id="SSF51445">
    <property type="entry name" value="(Trans)glycosidases"/>
    <property type="match status" value="1"/>
</dbReference>
<dbReference type="InterPro" id="IPR017853">
    <property type="entry name" value="GH"/>
</dbReference>
<dbReference type="Gene3D" id="3.20.20.70">
    <property type="entry name" value="Aldolase class I"/>
    <property type="match status" value="1"/>
</dbReference>
<keyword evidence="2" id="KW-1185">Reference proteome</keyword>
<organism evidence="1 2">
    <name type="scientific">Prosthecobacter vanneervenii</name>
    <dbReference type="NCBI Taxonomy" id="48466"/>
    <lineage>
        <taxon>Bacteria</taxon>
        <taxon>Pseudomonadati</taxon>
        <taxon>Verrucomicrobiota</taxon>
        <taxon>Verrucomicrobiia</taxon>
        <taxon>Verrucomicrobiales</taxon>
        <taxon>Verrucomicrobiaceae</taxon>
        <taxon>Prosthecobacter</taxon>
    </lineage>
</organism>
<name>A0A7W8DML3_9BACT</name>
<dbReference type="AlphaFoldDB" id="A0A7W8DML3"/>
<dbReference type="EMBL" id="JACHIG010000020">
    <property type="protein sequence ID" value="MBB5035599.1"/>
    <property type="molecule type" value="Genomic_DNA"/>
</dbReference>
<protein>
    <submittedName>
        <fullName evidence="1">Uncharacterized protein</fullName>
    </submittedName>
</protein>
<evidence type="ECO:0000313" key="2">
    <source>
        <dbReference type="Proteomes" id="UP000590740"/>
    </source>
</evidence>
<reference evidence="1 2" key="1">
    <citation type="submission" date="2020-08" db="EMBL/GenBank/DDBJ databases">
        <title>Genomic Encyclopedia of Type Strains, Phase IV (KMG-IV): sequencing the most valuable type-strain genomes for metagenomic binning, comparative biology and taxonomic classification.</title>
        <authorList>
            <person name="Goeker M."/>
        </authorList>
    </citation>
    <scope>NUCLEOTIDE SEQUENCE [LARGE SCALE GENOMIC DNA]</scope>
    <source>
        <strain evidence="1 2">DSM 12252</strain>
    </source>
</reference>
<comment type="caution">
    <text evidence="1">The sequence shown here is derived from an EMBL/GenBank/DDBJ whole genome shotgun (WGS) entry which is preliminary data.</text>
</comment>
<dbReference type="Proteomes" id="UP000590740">
    <property type="component" value="Unassembled WGS sequence"/>
</dbReference>
<proteinExistence type="predicted"/>
<evidence type="ECO:0000313" key="1">
    <source>
        <dbReference type="EMBL" id="MBB5035599.1"/>
    </source>
</evidence>
<gene>
    <name evidence="1" type="ORF">HNQ65_005212</name>
</gene>
<dbReference type="InterPro" id="IPR013785">
    <property type="entry name" value="Aldolase_TIM"/>
</dbReference>
<accession>A0A7W8DML3</accession>